<protein>
    <submittedName>
        <fullName evidence="1">Uncharacterized protein</fullName>
    </submittedName>
</protein>
<proteinExistence type="predicted"/>
<gene>
    <name evidence="1" type="ORF">CCMP2556_LOCUS11711</name>
</gene>
<evidence type="ECO:0000313" key="2">
    <source>
        <dbReference type="Proteomes" id="UP001642484"/>
    </source>
</evidence>
<organism evidence="1 2">
    <name type="scientific">Durusdinium trenchii</name>
    <dbReference type="NCBI Taxonomy" id="1381693"/>
    <lineage>
        <taxon>Eukaryota</taxon>
        <taxon>Sar</taxon>
        <taxon>Alveolata</taxon>
        <taxon>Dinophyceae</taxon>
        <taxon>Suessiales</taxon>
        <taxon>Symbiodiniaceae</taxon>
        <taxon>Durusdinium</taxon>
    </lineage>
</organism>
<accession>A0ABP0JJA2</accession>
<reference evidence="1 2" key="1">
    <citation type="submission" date="2024-02" db="EMBL/GenBank/DDBJ databases">
        <authorList>
            <person name="Chen Y."/>
            <person name="Shah S."/>
            <person name="Dougan E. K."/>
            <person name="Thang M."/>
            <person name="Chan C."/>
        </authorList>
    </citation>
    <scope>NUCLEOTIDE SEQUENCE [LARGE SCALE GENOMIC DNA]</scope>
</reference>
<name>A0ABP0JJA2_9DINO</name>
<keyword evidence="2" id="KW-1185">Reference proteome</keyword>
<evidence type="ECO:0000313" key="1">
    <source>
        <dbReference type="EMBL" id="CAK9014486.1"/>
    </source>
</evidence>
<dbReference type="EMBL" id="CAXAMN010005558">
    <property type="protein sequence ID" value="CAK9014486.1"/>
    <property type="molecule type" value="Genomic_DNA"/>
</dbReference>
<dbReference type="Proteomes" id="UP001642484">
    <property type="component" value="Unassembled WGS sequence"/>
</dbReference>
<comment type="caution">
    <text evidence="1">The sequence shown here is derived from an EMBL/GenBank/DDBJ whole genome shotgun (WGS) entry which is preliminary data.</text>
</comment>
<sequence length="113" mass="12564">MALRGFRKALRAQPRGGGLRLLEALRSTKEEGPSFIIEASLCVNELSKRPKEFDTETWEEIAHYCTPLMSKMPAQNLTLTVNALAHARVSNWTSAAEEALMEVREGFDRSDGG</sequence>